<dbReference type="InterPro" id="IPR007624">
    <property type="entry name" value="RNA_pol_sigma70_r3"/>
</dbReference>
<dbReference type="InterPro" id="IPR014284">
    <property type="entry name" value="RNA_pol_sigma-70_dom"/>
</dbReference>
<reference evidence="8" key="1">
    <citation type="submission" date="2017-09" db="EMBL/GenBank/DDBJ databases">
        <title>The Reconstruction of 2,631 Draft Metagenome-Assembled Genomes from the Global Oceans.</title>
        <authorList>
            <person name="Tully B.J."/>
            <person name="Graham E.D."/>
            <person name="Heidelberg J.F."/>
        </authorList>
    </citation>
    <scope>NUCLEOTIDE SEQUENCE [LARGE SCALE GENOMIC DNA]</scope>
</reference>
<dbReference type="Pfam" id="PF04545">
    <property type="entry name" value="Sigma70_r4"/>
    <property type="match status" value="1"/>
</dbReference>
<gene>
    <name evidence="7" type="ORF">CMN54_10865</name>
</gene>
<keyword evidence="3" id="KW-0238">DNA-binding</keyword>
<dbReference type="InterPro" id="IPR007627">
    <property type="entry name" value="RNA_pol_sigma70_r2"/>
</dbReference>
<keyword evidence="1" id="KW-0805">Transcription regulation</keyword>
<dbReference type="Proteomes" id="UP000226525">
    <property type="component" value="Unassembled WGS sequence"/>
</dbReference>
<dbReference type="PROSITE" id="PS00715">
    <property type="entry name" value="SIGMA70_1"/>
    <property type="match status" value="1"/>
</dbReference>
<dbReference type="InterPro" id="IPR050239">
    <property type="entry name" value="Sigma-70_RNA_pol_init_factors"/>
</dbReference>
<dbReference type="SUPFAM" id="SSF88659">
    <property type="entry name" value="Sigma3 and sigma4 domains of RNA polymerase sigma factors"/>
    <property type="match status" value="2"/>
</dbReference>
<dbReference type="InterPro" id="IPR013325">
    <property type="entry name" value="RNA_pol_sigma_r2"/>
</dbReference>
<dbReference type="Pfam" id="PF04539">
    <property type="entry name" value="Sigma70_r3"/>
    <property type="match status" value="1"/>
</dbReference>
<comment type="caution">
    <text evidence="7">The sequence shown here is derived from an EMBL/GenBank/DDBJ whole genome shotgun (WGS) entry which is preliminary data.</text>
</comment>
<evidence type="ECO:0000256" key="2">
    <source>
        <dbReference type="ARBA" id="ARBA00023082"/>
    </source>
</evidence>
<dbReference type="CDD" id="cd06171">
    <property type="entry name" value="Sigma70_r4"/>
    <property type="match status" value="1"/>
</dbReference>
<keyword evidence="2" id="KW-0731">Sigma factor</keyword>
<proteinExistence type="predicted"/>
<dbReference type="InterPro" id="IPR007630">
    <property type="entry name" value="RNA_pol_sigma70_r4"/>
</dbReference>
<feature type="region of interest" description="Disordered" evidence="5">
    <location>
        <begin position="23"/>
        <end position="46"/>
    </location>
</feature>
<evidence type="ECO:0000256" key="4">
    <source>
        <dbReference type="ARBA" id="ARBA00023163"/>
    </source>
</evidence>
<name>A0A2D6YL94_9DELT</name>
<evidence type="ECO:0000313" key="7">
    <source>
        <dbReference type="EMBL" id="MAH63924.1"/>
    </source>
</evidence>
<dbReference type="Gene3D" id="1.10.601.10">
    <property type="entry name" value="RNA Polymerase Primary Sigma Factor"/>
    <property type="match status" value="1"/>
</dbReference>
<dbReference type="PANTHER" id="PTHR30603">
    <property type="entry name" value="RNA POLYMERASE SIGMA FACTOR RPO"/>
    <property type="match status" value="1"/>
</dbReference>
<dbReference type="SUPFAM" id="SSF88946">
    <property type="entry name" value="Sigma2 domain of RNA polymerase sigma factors"/>
    <property type="match status" value="1"/>
</dbReference>
<keyword evidence="4" id="KW-0804">Transcription</keyword>
<dbReference type="GO" id="GO:0003677">
    <property type="term" value="F:DNA binding"/>
    <property type="evidence" value="ECO:0007669"/>
    <property type="project" value="UniProtKB-KW"/>
</dbReference>
<dbReference type="InterPro" id="IPR036388">
    <property type="entry name" value="WH-like_DNA-bd_sf"/>
</dbReference>
<dbReference type="AlphaFoldDB" id="A0A2D6YL94"/>
<dbReference type="GO" id="GO:0006352">
    <property type="term" value="P:DNA-templated transcription initiation"/>
    <property type="evidence" value="ECO:0007669"/>
    <property type="project" value="InterPro"/>
</dbReference>
<evidence type="ECO:0000259" key="6">
    <source>
        <dbReference type="PROSITE" id="PS00715"/>
    </source>
</evidence>
<dbReference type="PANTHER" id="PTHR30603:SF60">
    <property type="entry name" value="RNA POLYMERASE SIGMA FACTOR RPOD"/>
    <property type="match status" value="1"/>
</dbReference>
<evidence type="ECO:0000256" key="3">
    <source>
        <dbReference type="ARBA" id="ARBA00023125"/>
    </source>
</evidence>
<protein>
    <recommendedName>
        <fullName evidence="6">RNA polymerase sigma-70 domain-containing protein</fullName>
    </recommendedName>
</protein>
<dbReference type="Pfam" id="PF04542">
    <property type="entry name" value="Sigma70_r2"/>
    <property type="match status" value="1"/>
</dbReference>
<sequence>MEALESVNSEYATFHHLGFSEIKEVPNSGTDEESFEAKSRRSSTVEKEKSSIQDAFQLYVKDVNRVELLTRKQESGLAKIIESNSQKIVDILFGSKLVFNEIQNLAHRLENGEVTVRNITDANEDDEFQTNEEGRVGTLVQQLRLVCDDFISMQLIKNSGQATKINRLEKEEIDKLSKRIKSQIQLISFNQTQIEKFTDLLVQQAREIGRAIQQISNHQKSQGNAFPKLFKLIQSLLAAEKAEDVSKEGALKLEIEDLAGQSLKAVMQDNQLLVSAVKLKRDLVKQSGQDEKDFLSQVMKLQKSLEIMKTAKNRLMEANLRLVVSIARKYLHCGLGIEDLIQEGNLGLMRAIEKFDYERGCKLSTYASWWIRQSMSRAIADQSRTIRIPVHMVDKGKRVLKISQQLGMELERQPSLAEVVERSRMPEELVHELLHNMNDPLSIDKPYGSEEGSTLQNVVPDRNAEDPLQNMMKTDLSEVIEKMLTQLPPRQKKIVKMRFGIGHKREYTLDEIGKEFKITRERIRQLLFQALAKLRHPCRGDFLVDYYVEGW</sequence>
<dbReference type="GO" id="GO:0016987">
    <property type="term" value="F:sigma factor activity"/>
    <property type="evidence" value="ECO:0007669"/>
    <property type="project" value="UniProtKB-KW"/>
</dbReference>
<feature type="compositionally biased region" description="Basic and acidic residues" evidence="5">
    <location>
        <begin position="35"/>
        <end position="46"/>
    </location>
</feature>
<dbReference type="InterPro" id="IPR000943">
    <property type="entry name" value="RNA_pol_sigma70"/>
</dbReference>
<evidence type="ECO:0000256" key="1">
    <source>
        <dbReference type="ARBA" id="ARBA00023015"/>
    </source>
</evidence>
<dbReference type="Gene3D" id="1.10.10.10">
    <property type="entry name" value="Winged helix-like DNA-binding domain superfamily/Winged helix DNA-binding domain"/>
    <property type="match status" value="2"/>
</dbReference>
<evidence type="ECO:0000256" key="5">
    <source>
        <dbReference type="SAM" id="MobiDB-lite"/>
    </source>
</evidence>
<dbReference type="InterPro" id="IPR013324">
    <property type="entry name" value="RNA_pol_sigma_r3/r4-like"/>
</dbReference>
<organism evidence="7 8">
    <name type="scientific">SAR324 cluster bacterium</name>
    <dbReference type="NCBI Taxonomy" id="2024889"/>
    <lineage>
        <taxon>Bacteria</taxon>
        <taxon>Deltaproteobacteria</taxon>
        <taxon>SAR324 cluster</taxon>
    </lineage>
</organism>
<evidence type="ECO:0000313" key="8">
    <source>
        <dbReference type="Proteomes" id="UP000226525"/>
    </source>
</evidence>
<feature type="domain" description="RNA polymerase sigma-70" evidence="6">
    <location>
        <begin position="339"/>
        <end position="352"/>
    </location>
</feature>
<dbReference type="PRINTS" id="PR00046">
    <property type="entry name" value="SIGMA70FCT"/>
</dbReference>
<accession>A0A2D6YL94</accession>
<dbReference type="NCBIfam" id="TIGR02937">
    <property type="entry name" value="sigma70-ECF"/>
    <property type="match status" value="1"/>
</dbReference>
<dbReference type="EMBL" id="NZEX01000123">
    <property type="protein sequence ID" value="MAH63924.1"/>
    <property type="molecule type" value="Genomic_DNA"/>
</dbReference>